<name>A0A845QEV0_9HYPH</name>
<dbReference type="InterPro" id="IPR012340">
    <property type="entry name" value="NA-bd_OB-fold"/>
</dbReference>
<evidence type="ECO:0000256" key="3">
    <source>
        <dbReference type="ARBA" id="ARBA00023125"/>
    </source>
</evidence>
<dbReference type="NCBIfam" id="TIGR00084">
    <property type="entry name" value="ruvA"/>
    <property type="match status" value="1"/>
</dbReference>
<dbReference type="Gene3D" id="2.40.50.140">
    <property type="entry name" value="Nucleic acid-binding proteins"/>
    <property type="match status" value="1"/>
</dbReference>
<dbReference type="AlphaFoldDB" id="A0A845QEV0"/>
<proteinExistence type="inferred from homology"/>
<sequence length="211" mass="21783">MIGKLKGVVDETGLDWALIDVGGVCYLASCSGTTLRQIGRPGEAAILHIETYVREDQLRLFGFATEAEREWFRLLLSVQRVGAKAALAILTALDPQALARAIAFKDAKAIATAQGVGPKVGERIVAELKDKVPASLAMASQAGGGDAGEEASAVPDMAPNTAEADAISALVNLGYAQAQAAQAVSRAVTKAGDDAPGAEQLIRMGLKELAG</sequence>
<evidence type="ECO:0000256" key="6">
    <source>
        <dbReference type="HAMAP-Rule" id="MF_00031"/>
    </source>
</evidence>
<dbReference type="InterPro" id="IPR013849">
    <property type="entry name" value="DNA_helicase_Holl-junc_RuvA_I"/>
</dbReference>
<keyword evidence="3 6" id="KW-0238">DNA-binding</keyword>
<evidence type="ECO:0000313" key="10">
    <source>
        <dbReference type="Proteomes" id="UP000470384"/>
    </source>
</evidence>
<comment type="caution">
    <text evidence="9">The sequence shown here is derived from an EMBL/GenBank/DDBJ whole genome shotgun (WGS) entry which is preliminary data.</text>
</comment>
<dbReference type="GO" id="GO:0048476">
    <property type="term" value="C:Holliday junction resolvase complex"/>
    <property type="evidence" value="ECO:0007669"/>
    <property type="project" value="UniProtKB-UniRule"/>
</dbReference>
<reference evidence="9 10" key="1">
    <citation type="journal article" date="2016" name="Int. J. Syst. Evol. Microbiol.">
        <title>Pyruvatibacter mobilis gen. nov., sp. nov., a marine bacterium from the culture broth of Picochlorum sp. 122.</title>
        <authorList>
            <person name="Wang G."/>
            <person name="Tang M."/>
            <person name="Wu H."/>
            <person name="Dai S."/>
            <person name="Li T."/>
            <person name="Chen C."/>
            <person name="He H."/>
            <person name="Fan J."/>
            <person name="Xiang W."/>
            <person name="Li X."/>
        </authorList>
    </citation>
    <scope>NUCLEOTIDE SEQUENCE [LARGE SCALE GENOMIC DNA]</scope>
    <source>
        <strain evidence="9 10">GYP-11</strain>
    </source>
</reference>
<dbReference type="RefSeq" id="WP_160588749.1">
    <property type="nucleotide sequence ID" value="NZ_BMHN01000001.1"/>
</dbReference>
<evidence type="ECO:0000259" key="7">
    <source>
        <dbReference type="Pfam" id="PF01330"/>
    </source>
</evidence>
<comment type="subunit">
    <text evidence="6">Homotetramer. Forms an RuvA(8)-RuvB(12)-Holliday junction (HJ) complex. HJ DNA is sandwiched between 2 RuvA tetramers; dsDNA enters through RuvA and exits via RuvB. An RuvB hexamer assembles on each DNA strand where it exits the tetramer. Each RuvB hexamer is contacted by two RuvA subunits (via domain III) on 2 adjacent RuvB subunits; this complex drives branch migration. In the full resolvosome a probable DNA-RuvA(4)-RuvB(12)-RuvC(2) complex forms which resolves the HJ.</text>
</comment>
<comment type="function">
    <text evidence="6">The RuvA-RuvB-RuvC complex processes Holliday junction (HJ) DNA during genetic recombination and DNA repair, while the RuvA-RuvB complex plays an important role in the rescue of blocked DNA replication forks via replication fork reversal (RFR). RuvA specifically binds to HJ cruciform DNA, conferring on it an open structure. The RuvB hexamer acts as an ATP-dependent pump, pulling dsDNA into and through the RuvAB complex. HJ branch migration allows RuvC to scan DNA until it finds its consensus sequence, where it cleaves and resolves the cruciform DNA.</text>
</comment>
<feature type="domain" description="DNA helicase Holliday junction RuvA type" evidence="7">
    <location>
        <begin position="1"/>
        <end position="62"/>
    </location>
</feature>
<dbReference type="Pfam" id="PF07499">
    <property type="entry name" value="RuvA_C"/>
    <property type="match status" value="1"/>
</dbReference>
<comment type="domain">
    <text evidence="6">Has three domains with a flexible linker between the domains II and III and assumes an 'L' shape. Domain III is highly mobile and contacts RuvB.</text>
</comment>
<dbReference type="EMBL" id="WXYQ01000011">
    <property type="protein sequence ID" value="NBG96720.1"/>
    <property type="molecule type" value="Genomic_DNA"/>
</dbReference>
<dbReference type="InterPro" id="IPR000085">
    <property type="entry name" value="RuvA"/>
</dbReference>
<dbReference type="GO" id="GO:0006281">
    <property type="term" value="P:DNA repair"/>
    <property type="evidence" value="ECO:0007669"/>
    <property type="project" value="UniProtKB-UniRule"/>
</dbReference>
<comment type="similarity">
    <text evidence="6">Belongs to the RuvA family.</text>
</comment>
<comment type="caution">
    <text evidence="6">Lacks conserved residue(s) required for the propagation of feature annotation.</text>
</comment>
<dbReference type="Proteomes" id="UP000470384">
    <property type="component" value="Unassembled WGS sequence"/>
</dbReference>
<evidence type="ECO:0000256" key="2">
    <source>
        <dbReference type="ARBA" id="ARBA00022763"/>
    </source>
</evidence>
<dbReference type="GeneID" id="300653774"/>
<dbReference type="SUPFAM" id="SSF46929">
    <property type="entry name" value="DNA helicase RuvA subunit, C-terminal domain"/>
    <property type="match status" value="1"/>
</dbReference>
<evidence type="ECO:0000313" key="9">
    <source>
        <dbReference type="EMBL" id="NBG96720.1"/>
    </source>
</evidence>
<dbReference type="GO" id="GO:0005524">
    <property type="term" value="F:ATP binding"/>
    <property type="evidence" value="ECO:0007669"/>
    <property type="project" value="InterPro"/>
</dbReference>
<accession>A0A845QEV0</accession>
<protein>
    <recommendedName>
        <fullName evidence="6">Holliday junction branch migration complex subunit RuvA</fullName>
    </recommendedName>
</protein>
<feature type="region of interest" description="Domain III" evidence="6">
    <location>
        <begin position="162"/>
        <end position="211"/>
    </location>
</feature>
<dbReference type="CDD" id="cd14332">
    <property type="entry name" value="UBA_RuvA_C"/>
    <property type="match status" value="1"/>
</dbReference>
<dbReference type="GO" id="GO:0009378">
    <property type="term" value="F:four-way junction helicase activity"/>
    <property type="evidence" value="ECO:0007669"/>
    <property type="project" value="InterPro"/>
</dbReference>
<dbReference type="Pfam" id="PF01330">
    <property type="entry name" value="RuvA_N"/>
    <property type="match status" value="1"/>
</dbReference>
<keyword evidence="4 6" id="KW-0233">DNA recombination</keyword>
<dbReference type="InterPro" id="IPR011114">
    <property type="entry name" value="RuvA_C"/>
</dbReference>
<keyword evidence="10" id="KW-1185">Reference proteome</keyword>
<keyword evidence="2 6" id="KW-0227">DNA damage</keyword>
<feature type="domain" description="Holliday junction DNA helicase RuvA C-terminal" evidence="8">
    <location>
        <begin position="162"/>
        <end position="209"/>
    </location>
</feature>
<evidence type="ECO:0000259" key="8">
    <source>
        <dbReference type="Pfam" id="PF07499"/>
    </source>
</evidence>
<dbReference type="Pfam" id="PF14520">
    <property type="entry name" value="HHH_5"/>
    <property type="match status" value="1"/>
</dbReference>
<dbReference type="HAMAP" id="MF_00031">
    <property type="entry name" value="DNA_HJ_migration_RuvA"/>
    <property type="match status" value="1"/>
</dbReference>
<organism evidence="9 10">
    <name type="scientific">Pyruvatibacter mobilis</name>
    <dbReference type="NCBI Taxonomy" id="1712261"/>
    <lineage>
        <taxon>Bacteria</taxon>
        <taxon>Pseudomonadati</taxon>
        <taxon>Pseudomonadota</taxon>
        <taxon>Alphaproteobacteria</taxon>
        <taxon>Hyphomicrobiales</taxon>
        <taxon>Parvibaculaceae</taxon>
        <taxon>Pyruvatibacter</taxon>
    </lineage>
</organism>
<dbReference type="GO" id="GO:0000400">
    <property type="term" value="F:four-way junction DNA binding"/>
    <property type="evidence" value="ECO:0007669"/>
    <property type="project" value="UniProtKB-UniRule"/>
</dbReference>
<dbReference type="SUPFAM" id="SSF47781">
    <property type="entry name" value="RuvA domain 2-like"/>
    <property type="match status" value="1"/>
</dbReference>
<dbReference type="GO" id="GO:0009379">
    <property type="term" value="C:Holliday junction helicase complex"/>
    <property type="evidence" value="ECO:0007669"/>
    <property type="project" value="InterPro"/>
</dbReference>
<evidence type="ECO:0000256" key="1">
    <source>
        <dbReference type="ARBA" id="ARBA00022490"/>
    </source>
</evidence>
<dbReference type="InterPro" id="IPR010994">
    <property type="entry name" value="RuvA_2-like"/>
</dbReference>
<keyword evidence="5 6" id="KW-0234">DNA repair</keyword>
<dbReference type="GO" id="GO:0005737">
    <property type="term" value="C:cytoplasm"/>
    <property type="evidence" value="ECO:0007669"/>
    <property type="project" value="UniProtKB-SubCell"/>
</dbReference>
<evidence type="ECO:0000256" key="5">
    <source>
        <dbReference type="ARBA" id="ARBA00023204"/>
    </source>
</evidence>
<comment type="subcellular location">
    <subcellularLocation>
        <location evidence="6">Cytoplasm</location>
    </subcellularLocation>
</comment>
<feature type="region of interest" description="Domain I" evidence="6">
    <location>
        <begin position="1"/>
        <end position="64"/>
    </location>
</feature>
<dbReference type="InterPro" id="IPR036267">
    <property type="entry name" value="RuvA_C_sf"/>
</dbReference>
<gene>
    <name evidence="6 9" type="primary">ruvA</name>
    <name evidence="9" type="ORF">GTQ45_13345</name>
</gene>
<dbReference type="Gene3D" id="1.10.8.10">
    <property type="entry name" value="DNA helicase RuvA subunit, C-terminal domain"/>
    <property type="match status" value="1"/>
</dbReference>
<dbReference type="OrthoDB" id="5293449at2"/>
<keyword evidence="1 6" id="KW-0963">Cytoplasm</keyword>
<dbReference type="Gene3D" id="1.10.150.20">
    <property type="entry name" value="5' to 3' exonuclease, C-terminal subdomain"/>
    <property type="match status" value="1"/>
</dbReference>
<dbReference type="GO" id="GO:0006310">
    <property type="term" value="P:DNA recombination"/>
    <property type="evidence" value="ECO:0007669"/>
    <property type="project" value="UniProtKB-UniRule"/>
</dbReference>
<evidence type="ECO:0000256" key="4">
    <source>
        <dbReference type="ARBA" id="ARBA00023172"/>
    </source>
</evidence>
<dbReference type="SUPFAM" id="SSF50249">
    <property type="entry name" value="Nucleic acid-binding proteins"/>
    <property type="match status" value="1"/>
</dbReference>